<name>A0A0A9G7H3_ARUDO</name>
<protein>
    <submittedName>
        <fullName evidence="1">Uncharacterized protein</fullName>
    </submittedName>
</protein>
<reference evidence="1" key="1">
    <citation type="submission" date="2014-09" db="EMBL/GenBank/DDBJ databases">
        <authorList>
            <person name="Magalhaes I.L.F."/>
            <person name="Oliveira U."/>
            <person name="Santos F.R."/>
            <person name="Vidigal T.H.D.A."/>
            <person name="Brescovit A.D."/>
            <person name="Santos A.J."/>
        </authorList>
    </citation>
    <scope>NUCLEOTIDE SEQUENCE</scope>
    <source>
        <tissue evidence="1">Shoot tissue taken approximately 20 cm above the soil surface</tissue>
    </source>
</reference>
<dbReference type="AlphaFoldDB" id="A0A0A9G7H3"/>
<dbReference type="EMBL" id="GBRH01179400">
    <property type="protein sequence ID" value="JAE18496.1"/>
    <property type="molecule type" value="Transcribed_RNA"/>
</dbReference>
<accession>A0A0A9G7H3</accession>
<proteinExistence type="predicted"/>
<organism evidence="1">
    <name type="scientific">Arundo donax</name>
    <name type="common">Giant reed</name>
    <name type="synonym">Donax arundinaceus</name>
    <dbReference type="NCBI Taxonomy" id="35708"/>
    <lineage>
        <taxon>Eukaryota</taxon>
        <taxon>Viridiplantae</taxon>
        <taxon>Streptophyta</taxon>
        <taxon>Embryophyta</taxon>
        <taxon>Tracheophyta</taxon>
        <taxon>Spermatophyta</taxon>
        <taxon>Magnoliopsida</taxon>
        <taxon>Liliopsida</taxon>
        <taxon>Poales</taxon>
        <taxon>Poaceae</taxon>
        <taxon>PACMAD clade</taxon>
        <taxon>Arundinoideae</taxon>
        <taxon>Arundineae</taxon>
        <taxon>Arundo</taxon>
    </lineage>
</organism>
<evidence type="ECO:0000313" key="1">
    <source>
        <dbReference type="EMBL" id="JAE18496.1"/>
    </source>
</evidence>
<reference evidence="1" key="2">
    <citation type="journal article" date="2015" name="Data Brief">
        <title>Shoot transcriptome of the giant reed, Arundo donax.</title>
        <authorList>
            <person name="Barrero R.A."/>
            <person name="Guerrero F.D."/>
            <person name="Moolhuijzen P."/>
            <person name="Goolsby J.A."/>
            <person name="Tidwell J."/>
            <person name="Bellgard S.E."/>
            <person name="Bellgard M.I."/>
        </authorList>
    </citation>
    <scope>NUCLEOTIDE SEQUENCE</scope>
    <source>
        <tissue evidence="1">Shoot tissue taken approximately 20 cm above the soil surface</tissue>
    </source>
</reference>
<sequence>MWRPSSLGNRVGSFAAKIEAFRRLQQFSAGPSPTPVRAREEAFSSG</sequence>